<feature type="region of interest" description="Disordered" evidence="1">
    <location>
        <begin position="87"/>
        <end position="106"/>
    </location>
</feature>
<evidence type="ECO:0000256" key="1">
    <source>
        <dbReference type="SAM" id="MobiDB-lite"/>
    </source>
</evidence>
<proteinExistence type="predicted"/>
<accession>A0A4Z2F957</accession>
<dbReference type="Proteomes" id="UP000314294">
    <property type="component" value="Unassembled WGS sequence"/>
</dbReference>
<protein>
    <submittedName>
        <fullName evidence="2">Uncharacterized protein</fullName>
    </submittedName>
</protein>
<dbReference type="EMBL" id="SRLO01001498">
    <property type="protein sequence ID" value="TNN37351.1"/>
    <property type="molecule type" value="Genomic_DNA"/>
</dbReference>
<reference evidence="2 3" key="1">
    <citation type="submission" date="2019-03" db="EMBL/GenBank/DDBJ databases">
        <title>First draft genome of Liparis tanakae, snailfish: a comprehensive survey of snailfish specific genes.</title>
        <authorList>
            <person name="Kim W."/>
            <person name="Song I."/>
            <person name="Jeong J.-H."/>
            <person name="Kim D."/>
            <person name="Kim S."/>
            <person name="Ryu S."/>
            <person name="Song J.Y."/>
            <person name="Lee S.K."/>
        </authorList>
    </citation>
    <scope>NUCLEOTIDE SEQUENCE [LARGE SCALE GENOMIC DNA]</scope>
    <source>
        <tissue evidence="2">Muscle</tissue>
    </source>
</reference>
<evidence type="ECO:0000313" key="3">
    <source>
        <dbReference type="Proteomes" id="UP000314294"/>
    </source>
</evidence>
<sequence length="106" mass="12062">MMMKMMMKGFITVLAVKDTQTLLDITLTNRVTNRELASRDLAGTRRGQIERRDEVGLNKESGTKKYSWRKNTSEGLFAVARELETGTAREGTTFHATAPRRPRSDR</sequence>
<keyword evidence="3" id="KW-1185">Reference proteome</keyword>
<evidence type="ECO:0000313" key="2">
    <source>
        <dbReference type="EMBL" id="TNN37351.1"/>
    </source>
</evidence>
<name>A0A4Z2F957_9TELE</name>
<gene>
    <name evidence="2" type="ORF">EYF80_052476</name>
</gene>
<comment type="caution">
    <text evidence="2">The sequence shown here is derived from an EMBL/GenBank/DDBJ whole genome shotgun (WGS) entry which is preliminary data.</text>
</comment>
<dbReference type="AlphaFoldDB" id="A0A4Z2F957"/>
<organism evidence="2 3">
    <name type="scientific">Liparis tanakae</name>
    <name type="common">Tanaka's snailfish</name>
    <dbReference type="NCBI Taxonomy" id="230148"/>
    <lineage>
        <taxon>Eukaryota</taxon>
        <taxon>Metazoa</taxon>
        <taxon>Chordata</taxon>
        <taxon>Craniata</taxon>
        <taxon>Vertebrata</taxon>
        <taxon>Euteleostomi</taxon>
        <taxon>Actinopterygii</taxon>
        <taxon>Neopterygii</taxon>
        <taxon>Teleostei</taxon>
        <taxon>Neoteleostei</taxon>
        <taxon>Acanthomorphata</taxon>
        <taxon>Eupercaria</taxon>
        <taxon>Perciformes</taxon>
        <taxon>Cottioidei</taxon>
        <taxon>Cottales</taxon>
        <taxon>Liparidae</taxon>
        <taxon>Liparis</taxon>
    </lineage>
</organism>